<dbReference type="PANTHER" id="PTHR20961">
    <property type="entry name" value="GLYCOSYLTRANSFERASE"/>
    <property type="match status" value="1"/>
</dbReference>
<keyword evidence="11" id="KW-0472">Membrane</keyword>
<comment type="catalytic activity">
    <reaction evidence="10">
        <text>L-threonyl-[protein] + UDP-N-acetyl-alpha-D-glucosamine = 3-O-(N-acetyl-beta-D-glucosaminyl)-L-threonyl-[protein] + UDP + H(+)</text>
        <dbReference type="Rhea" id="RHEA:48908"/>
        <dbReference type="Rhea" id="RHEA-COMP:11060"/>
        <dbReference type="Rhea" id="RHEA-COMP:12252"/>
        <dbReference type="ChEBI" id="CHEBI:15378"/>
        <dbReference type="ChEBI" id="CHEBI:30013"/>
        <dbReference type="ChEBI" id="CHEBI:57705"/>
        <dbReference type="ChEBI" id="CHEBI:58223"/>
        <dbReference type="ChEBI" id="CHEBI:90840"/>
        <dbReference type="EC" id="2.4.1.255"/>
    </reaction>
</comment>
<evidence type="ECO:0000256" key="10">
    <source>
        <dbReference type="ARBA" id="ARBA00049432"/>
    </source>
</evidence>
<accession>A0A2U3EED4</accession>
<dbReference type="AlphaFoldDB" id="A0A2U3EED4"/>
<feature type="domain" description="Glycosyltransferase 61 catalytic" evidence="12">
    <location>
        <begin position="317"/>
        <end position="406"/>
    </location>
</feature>
<evidence type="ECO:0000313" key="14">
    <source>
        <dbReference type="Proteomes" id="UP000245956"/>
    </source>
</evidence>
<dbReference type="GO" id="GO:0097363">
    <property type="term" value="F:protein O-acetylglucosaminyltransferase activity"/>
    <property type="evidence" value="ECO:0007669"/>
    <property type="project" value="UniProtKB-EC"/>
</dbReference>
<keyword evidence="2" id="KW-0328">Glycosyltransferase</keyword>
<reference evidence="13 14" key="1">
    <citation type="journal article" date="2016" name="Front. Microbiol.">
        <title>Genome and transcriptome sequences reveal the specific parasitism of the nematophagous Purpureocillium lilacinum 36-1.</title>
        <authorList>
            <person name="Xie J."/>
            <person name="Li S."/>
            <person name="Mo C."/>
            <person name="Xiao X."/>
            <person name="Peng D."/>
            <person name="Wang G."/>
            <person name="Xiao Y."/>
        </authorList>
    </citation>
    <scope>NUCLEOTIDE SEQUENCE [LARGE SCALE GENOMIC DNA]</scope>
    <source>
        <strain evidence="13 14">36-1</strain>
    </source>
</reference>
<name>A0A2U3EED4_PURLI</name>
<evidence type="ECO:0000256" key="5">
    <source>
        <dbReference type="ARBA" id="ARBA00022824"/>
    </source>
</evidence>
<evidence type="ECO:0000256" key="3">
    <source>
        <dbReference type="ARBA" id="ARBA00022679"/>
    </source>
</evidence>
<evidence type="ECO:0000256" key="1">
    <source>
        <dbReference type="ARBA" id="ARBA00011970"/>
    </source>
</evidence>
<evidence type="ECO:0000256" key="6">
    <source>
        <dbReference type="ARBA" id="ARBA00023180"/>
    </source>
</evidence>
<keyword evidence="4" id="KW-0732">Signal</keyword>
<keyword evidence="3 13" id="KW-0808">Transferase</keyword>
<organism evidence="13 14">
    <name type="scientific">Purpureocillium lilacinum</name>
    <name type="common">Paecilomyces lilacinus</name>
    <dbReference type="NCBI Taxonomy" id="33203"/>
    <lineage>
        <taxon>Eukaryota</taxon>
        <taxon>Fungi</taxon>
        <taxon>Dikarya</taxon>
        <taxon>Ascomycota</taxon>
        <taxon>Pezizomycotina</taxon>
        <taxon>Sordariomycetes</taxon>
        <taxon>Hypocreomycetidae</taxon>
        <taxon>Hypocreales</taxon>
        <taxon>Ophiocordycipitaceae</taxon>
        <taxon>Purpureocillium</taxon>
    </lineage>
</organism>
<evidence type="ECO:0000256" key="9">
    <source>
        <dbReference type="ARBA" id="ARBA00048317"/>
    </source>
</evidence>
<evidence type="ECO:0000256" key="2">
    <source>
        <dbReference type="ARBA" id="ARBA00022676"/>
    </source>
</evidence>
<dbReference type="Pfam" id="PF04577">
    <property type="entry name" value="Glyco_transf_61"/>
    <property type="match status" value="1"/>
</dbReference>
<dbReference type="InterPro" id="IPR007657">
    <property type="entry name" value="Glycosyltransferase_61"/>
</dbReference>
<comment type="catalytic activity">
    <reaction evidence="9">
        <text>L-seryl-[protein] + UDP-N-acetyl-alpha-D-glucosamine = 3-O-(N-acetyl-beta-D-glucosaminyl)-L-seryl-[protein] + UDP + H(+)</text>
        <dbReference type="Rhea" id="RHEA:48904"/>
        <dbReference type="Rhea" id="RHEA-COMP:9863"/>
        <dbReference type="Rhea" id="RHEA-COMP:12251"/>
        <dbReference type="ChEBI" id="CHEBI:15378"/>
        <dbReference type="ChEBI" id="CHEBI:29999"/>
        <dbReference type="ChEBI" id="CHEBI:57705"/>
        <dbReference type="ChEBI" id="CHEBI:58223"/>
        <dbReference type="ChEBI" id="CHEBI:90838"/>
        <dbReference type="EC" id="2.4.1.255"/>
    </reaction>
</comment>
<evidence type="ECO:0000256" key="7">
    <source>
        <dbReference type="ARBA" id="ARBA00040944"/>
    </source>
</evidence>
<gene>
    <name evidence="13" type="ORF">PCL_09896</name>
</gene>
<comment type="caution">
    <text evidence="13">The sequence shown here is derived from an EMBL/GenBank/DDBJ whole genome shotgun (WGS) entry which is preliminary data.</text>
</comment>
<dbReference type="Proteomes" id="UP000245956">
    <property type="component" value="Unassembled WGS sequence"/>
</dbReference>
<proteinExistence type="predicted"/>
<evidence type="ECO:0000313" key="13">
    <source>
        <dbReference type="EMBL" id="PWI72881.1"/>
    </source>
</evidence>
<dbReference type="EC" id="2.4.1.255" evidence="1"/>
<evidence type="ECO:0000256" key="8">
    <source>
        <dbReference type="ARBA" id="ARBA00042574"/>
    </source>
</evidence>
<protein>
    <recommendedName>
        <fullName evidence="7">EGF domain-specific O-linked N-acetylglucosamine transferase</fullName>
        <ecNumber evidence="1">2.4.1.255</ecNumber>
    </recommendedName>
    <alternativeName>
        <fullName evidence="8">Extracellular O-linked N-acetylglucosamine transferase</fullName>
    </alternativeName>
</protein>
<dbReference type="PANTHER" id="PTHR20961:SF148">
    <property type="entry name" value="EGF DOMAIN-SPECIFIC O-LINKED N-ACETYLGLUCOSAMINE TRANSFERASE"/>
    <property type="match status" value="1"/>
</dbReference>
<dbReference type="InterPro" id="IPR049625">
    <property type="entry name" value="Glyco_transf_61_cat"/>
</dbReference>
<feature type="transmembrane region" description="Helical" evidence="11">
    <location>
        <begin position="12"/>
        <end position="31"/>
    </location>
</feature>
<keyword evidence="11" id="KW-0812">Transmembrane</keyword>
<keyword evidence="11" id="KW-1133">Transmembrane helix</keyword>
<evidence type="ECO:0000256" key="11">
    <source>
        <dbReference type="SAM" id="Phobius"/>
    </source>
</evidence>
<sequence length="480" mass="53554">MFLRVCGRRRVSALVTALAVLIVLSFLLLQLHDRFGGRFIQFRSGADAEIGSPHWAPDLPLEYHPDNISEPLWCQDRFGARYLGNAAKSAVSLCSGESTSRFTCFMSRTAHGSTRVDAMCHGRGAVFDESLRQFRLGCEPRPLTSDELARRVPDITHGLPRYWYETGPGNVMEEAVLLNKTVPAGRSQVTTILVKREGSGHPWHSLMEIMSLSWSLDVLQMSLDAETGEPFITPKSGANMQVVLIDKHEDGPYIDLWRLFATMPIRHISDLNASEPASDIIIPFAGGSNTLWQGDWEDLLCRDSALVKTFVSRALALYKVITPTKNDSKIMVTYVRRTNTRSLVDEDAHMQALRDRISHMELRIVDYGIIPFAQQLEIARETDFLVGVHGAGLTHSMFLQPGSAVLEILPEGLQHRGFRNLAQMLGIDYFSTHAKMSGDATGDDRWQFNNVVIDQQRLVDLVNSGVERLANGGRKSHGVI</sequence>
<evidence type="ECO:0000259" key="12">
    <source>
        <dbReference type="Pfam" id="PF04577"/>
    </source>
</evidence>
<keyword evidence="5" id="KW-0256">Endoplasmic reticulum</keyword>
<keyword evidence="6" id="KW-0325">Glycoprotein</keyword>
<evidence type="ECO:0000256" key="4">
    <source>
        <dbReference type="ARBA" id="ARBA00022729"/>
    </source>
</evidence>
<dbReference type="EMBL" id="LCWV01000005">
    <property type="protein sequence ID" value="PWI72881.1"/>
    <property type="molecule type" value="Genomic_DNA"/>
</dbReference>